<feature type="domain" description="DNA methylase adenine-specific" evidence="9">
    <location>
        <begin position="162"/>
        <end position="489"/>
    </location>
</feature>
<dbReference type="SUPFAM" id="SSF53335">
    <property type="entry name" value="S-adenosyl-L-methionine-dependent methyltransferases"/>
    <property type="match status" value="1"/>
</dbReference>
<evidence type="ECO:0000256" key="7">
    <source>
        <dbReference type="ARBA" id="ARBA00047942"/>
    </source>
</evidence>
<dbReference type="Pfam" id="PF02384">
    <property type="entry name" value="N6_Mtase"/>
    <property type="match status" value="1"/>
</dbReference>
<dbReference type="InterPro" id="IPR022749">
    <property type="entry name" value="D12N6_MeTrfase_N"/>
</dbReference>
<dbReference type="InterPro" id="IPR038333">
    <property type="entry name" value="T1MK-like_N_sf"/>
</dbReference>
<evidence type="ECO:0000256" key="2">
    <source>
        <dbReference type="ARBA" id="ARBA00011900"/>
    </source>
</evidence>
<dbReference type="GO" id="GO:0009307">
    <property type="term" value="P:DNA restriction-modification system"/>
    <property type="evidence" value="ECO:0007669"/>
    <property type="project" value="UniProtKB-KW"/>
</dbReference>
<dbReference type="AlphaFoldDB" id="A0A098YN87"/>
<dbReference type="Proteomes" id="UP000029723">
    <property type="component" value="Unassembled WGS sequence"/>
</dbReference>
<keyword evidence="3" id="KW-0489">Methyltransferase</keyword>
<dbReference type="PANTHER" id="PTHR42933">
    <property type="entry name" value="SLR6095 PROTEIN"/>
    <property type="match status" value="1"/>
</dbReference>
<accession>A0A098YN87</accession>
<evidence type="ECO:0000256" key="4">
    <source>
        <dbReference type="ARBA" id="ARBA00022679"/>
    </source>
</evidence>
<dbReference type="Gene3D" id="1.20.1260.30">
    <property type="match status" value="1"/>
</dbReference>
<dbReference type="PROSITE" id="PS00092">
    <property type="entry name" value="N6_MTASE"/>
    <property type="match status" value="1"/>
</dbReference>
<keyword evidence="4" id="KW-0808">Transferase</keyword>
<sequence>MNKNQLANKIWASANKMRSKIEANEYKDYILGFIFYKFLSEQETKFLLSEGLTREEFIDEITEEHPKNVDLLQNRIGYFIAYENLYTTWLEAGHDFSVANVRDALSAFNRLVSPSHKKVFEGIFDTLQDGLKNLGGTEGEQTKAVHNLLNLIKDIPMNGGQDYDVLGFIYEYLIGQFAANAGKKAGEFYTPHEVSLLMSEIVAHHLRNRQTISIYDPTSGSGSLLINIGKSVARHIAGTDKVKYYAQELKKSTFNLTRMNLVMRGIIPDNIVARNGDTLEHDWPYFEDGDREGTYHCLHVDAVVSNPPYSQPWAPPRKSKTGIQIKIDPRFEYGIAPKGKADYAFLLHDLYHLKSDGIMAIVLPHGVLFRGEPGDQSEGSIRQKLIENNHIEAIIGLPADIFFGTGIPTIVMVLRKDRTDNGVLIIDASKGFKKEGKKNKLRASDIKRIVDTYIEKRDVPKFSRKVSKEEIRQNNYNLNIPRYVNSSDAPETWDMYGIMFGGVPKNELTPFQPYFDAFQGLEQDLFTETNTPYTQVKVSDIGQTVKNHPSVARFVADYNDAFSALERFLKERLIGQMEQLNIAEEEEYITRHIFDSLQSVPLVDRFEAYQLFADKWTTITQDLEVIQSEGFGATRMVDPNMVVKKKDDKEYEVQEGWMGRILPFELVQTTHLKEEWTALRSMEKRLEQATADMDATFDELDEEERAKVTNDDGTMSIKEVERRLAELLADVETEEISALDEYLLCSRKKEKQDFITTHTEVDWQRMEPAKDGTYAAKKVRERIASLREGYPFEEESTEAKLIKIANLSAEIKRLKSDIKSAAAFLHERTKTKIEQGLTDDDVRELLSLKWIKTLSEHLMQLPHTVVDGFSQQLSELTRKYDTTLVDVESDIREASESLAGMIDELTGSEHDMAALAEFKQLLLHA</sequence>
<dbReference type="InterPro" id="IPR029063">
    <property type="entry name" value="SAM-dependent_MTases_sf"/>
</dbReference>
<comment type="similarity">
    <text evidence="1">Belongs to the N(4)/N(6)-methyltransferase family.</text>
</comment>
<dbReference type="EMBL" id="JRPQ01000178">
    <property type="protein sequence ID" value="KGI21205.1"/>
    <property type="molecule type" value="Genomic_DNA"/>
</dbReference>
<evidence type="ECO:0000256" key="6">
    <source>
        <dbReference type="ARBA" id="ARBA00022747"/>
    </source>
</evidence>
<dbReference type="NCBIfam" id="TIGR00497">
    <property type="entry name" value="hsdM"/>
    <property type="match status" value="1"/>
</dbReference>
<dbReference type="EC" id="2.1.1.72" evidence="2"/>
<comment type="catalytic activity">
    <reaction evidence="7">
        <text>a 2'-deoxyadenosine in DNA + S-adenosyl-L-methionine = an N(6)-methyl-2'-deoxyadenosine in DNA + S-adenosyl-L-homocysteine + H(+)</text>
        <dbReference type="Rhea" id="RHEA:15197"/>
        <dbReference type="Rhea" id="RHEA-COMP:12418"/>
        <dbReference type="Rhea" id="RHEA-COMP:12419"/>
        <dbReference type="ChEBI" id="CHEBI:15378"/>
        <dbReference type="ChEBI" id="CHEBI:57856"/>
        <dbReference type="ChEBI" id="CHEBI:59789"/>
        <dbReference type="ChEBI" id="CHEBI:90615"/>
        <dbReference type="ChEBI" id="CHEBI:90616"/>
        <dbReference type="EC" id="2.1.1.72"/>
    </reaction>
</comment>
<dbReference type="Gene3D" id="3.40.50.150">
    <property type="entry name" value="Vaccinia Virus protein VP39"/>
    <property type="match status" value="1"/>
</dbReference>
<dbReference type="GO" id="GO:0032259">
    <property type="term" value="P:methylation"/>
    <property type="evidence" value="ECO:0007669"/>
    <property type="project" value="UniProtKB-KW"/>
</dbReference>
<feature type="domain" description="N6 adenine-specific DNA methyltransferase N-terminal" evidence="10">
    <location>
        <begin position="6"/>
        <end position="137"/>
    </location>
</feature>
<evidence type="ECO:0000259" key="9">
    <source>
        <dbReference type="Pfam" id="PF02384"/>
    </source>
</evidence>
<dbReference type="GO" id="GO:0008170">
    <property type="term" value="F:N-methyltransferase activity"/>
    <property type="evidence" value="ECO:0007669"/>
    <property type="project" value="InterPro"/>
</dbReference>
<keyword evidence="5" id="KW-0949">S-adenosyl-L-methionine</keyword>
<evidence type="ECO:0000259" key="10">
    <source>
        <dbReference type="Pfam" id="PF12161"/>
    </source>
</evidence>
<evidence type="ECO:0000313" key="11">
    <source>
        <dbReference type="EMBL" id="KGI21205.1"/>
    </source>
</evidence>
<keyword evidence="8" id="KW-0175">Coiled coil</keyword>
<dbReference type="PRINTS" id="PR00507">
    <property type="entry name" value="N12N6MTFRASE"/>
</dbReference>
<dbReference type="OrthoDB" id="9814572at2"/>
<protein>
    <recommendedName>
        <fullName evidence="2">site-specific DNA-methyltransferase (adenine-specific)</fullName>
        <ecNumber evidence="2">2.1.1.72</ecNumber>
    </recommendedName>
</protein>
<proteinExistence type="inferred from homology"/>
<comment type="caution">
    <text evidence="11">The sequence shown here is derived from an EMBL/GenBank/DDBJ whole genome shotgun (WGS) entry which is preliminary data.</text>
</comment>
<evidence type="ECO:0000256" key="1">
    <source>
        <dbReference type="ARBA" id="ARBA00006594"/>
    </source>
</evidence>
<dbReference type="InterPro" id="IPR002052">
    <property type="entry name" value="DNA_methylase_N6_adenine_CS"/>
</dbReference>
<evidence type="ECO:0000256" key="8">
    <source>
        <dbReference type="SAM" id="Coils"/>
    </source>
</evidence>
<evidence type="ECO:0000256" key="3">
    <source>
        <dbReference type="ARBA" id="ARBA00022603"/>
    </source>
</evidence>
<dbReference type="InterPro" id="IPR051537">
    <property type="entry name" value="DNA_Adenine_Mtase"/>
</dbReference>
<gene>
    <name evidence="11" type="ORF">HMPREF9304_11640</name>
</gene>
<evidence type="ECO:0000313" key="12">
    <source>
        <dbReference type="Proteomes" id="UP000029723"/>
    </source>
</evidence>
<organism evidence="11 12">
    <name type="scientific">Hoylesella timonensis S9-PR14</name>
    <dbReference type="NCBI Taxonomy" id="1401062"/>
    <lineage>
        <taxon>Bacteria</taxon>
        <taxon>Pseudomonadati</taxon>
        <taxon>Bacteroidota</taxon>
        <taxon>Bacteroidia</taxon>
        <taxon>Bacteroidales</taxon>
        <taxon>Prevotellaceae</taxon>
        <taxon>Hoylesella</taxon>
    </lineage>
</organism>
<reference evidence="11 12" key="1">
    <citation type="submission" date="2014-07" db="EMBL/GenBank/DDBJ databases">
        <authorList>
            <person name="McCorrison J."/>
            <person name="Sanka R."/>
            <person name="Torralba M."/>
            <person name="Gillis M."/>
            <person name="Haft D.H."/>
            <person name="Methe B."/>
            <person name="Sutton G."/>
            <person name="Nelson K.E."/>
        </authorList>
    </citation>
    <scope>NUCLEOTIDE SEQUENCE [LARGE SCALE GENOMIC DNA]</scope>
    <source>
        <strain evidence="11 12">S9-PR14</strain>
    </source>
</reference>
<dbReference type="RefSeq" id="WP_036929066.1">
    <property type="nucleotide sequence ID" value="NZ_JRPQ01000178.1"/>
</dbReference>
<dbReference type="InterPro" id="IPR004546">
    <property type="entry name" value="Restrct_endonuc_T1M"/>
</dbReference>
<feature type="coiled-coil region" evidence="8">
    <location>
        <begin position="679"/>
        <end position="737"/>
    </location>
</feature>
<keyword evidence="6" id="KW-0680">Restriction system</keyword>
<dbReference type="GO" id="GO:0009007">
    <property type="term" value="F:site-specific DNA-methyltransferase (adenine-specific) activity"/>
    <property type="evidence" value="ECO:0007669"/>
    <property type="project" value="UniProtKB-EC"/>
</dbReference>
<dbReference type="GO" id="GO:0003677">
    <property type="term" value="F:DNA binding"/>
    <property type="evidence" value="ECO:0007669"/>
    <property type="project" value="InterPro"/>
</dbReference>
<dbReference type="InterPro" id="IPR003356">
    <property type="entry name" value="DNA_methylase_A-5"/>
</dbReference>
<evidence type="ECO:0000256" key="5">
    <source>
        <dbReference type="ARBA" id="ARBA00022691"/>
    </source>
</evidence>
<dbReference type="Pfam" id="PF12161">
    <property type="entry name" value="HsdM_N"/>
    <property type="match status" value="1"/>
</dbReference>
<dbReference type="PANTHER" id="PTHR42933:SF1">
    <property type="entry name" value="SITE-SPECIFIC DNA-METHYLTRANSFERASE (ADENINE-SPECIFIC)"/>
    <property type="match status" value="1"/>
</dbReference>
<name>A0A098YN87_9BACT</name>